<dbReference type="PANTHER" id="PTHR25462:SF296">
    <property type="entry name" value="MEIOTIC P26, ISOFORM F"/>
    <property type="match status" value="1"/>
</dbReference>
<feature type="region of interest" description="Disordered" evidence="5">
    <location>
        <begin position="418"/>
        <end position="573"/>
    </location>
</feature>
<dbReference type="Proteomes" id="UP000594262">
    <property type="component" value="Unplaced"/>
</dbReference>
<dbReference type="InterPro" id="IPR013083">
    <property type="entry name" value="Znf_RING/FYVE/PHD"/>
</dbReference>
<dbReference type="AlphaFoldDB" id="A0A7M5VEX7"/>
<feature type="compositionally biased region" description="Polar residues" evidence="5">
    <location>
        <begin position="506"/>
        <end position="515"/>
    </location>
</feature>
<name>A0A7M5VEX7_9CNID</name>
<accession>A0A7M5VEX7</accession>
<dbReference type="InterPro" id="IPR001841">
    <property type="entry name" value="Znf_RING"/>
</dbReference>
<organism evidence="7 8">
    <name type="scientific">Clytia hemisphaerica</name>
    <dbReference type="NCBI Taxonomy" id="252671"/>
    <lineage>
        <taxon>Eukaryota</taxon>
        <taxon>Metazoa</taxon>
        <taxon>Cnidaria</taxon>
        <taxon>Hydrozoa</taxon>
        <taxon>Hydroidolina</taxon>
        <taxon>Leptothecata</taxon>
        <taxon>Obeliida</taxon>
        <taxon>Clytiidae</taxon>
        <taxon>Clytia</taxon>
    </lineage>
</organism>
<dbReference type="Pfam" id="PF13923">
    <property type="entry name" value="zf-C3HC4_2"/>
    <property type="match status" value="1"/>
</dbReference>
<evidence type="ECO:0000313" key="7">
    <source>
        <dbReference type="EnsemblMetazoa" id="CLYHEMP009211.1"/>
    </source>
</evidence>
<dbReference type="PANTHER" id="PTHR25462">
    <property type="entry name" value="BONUS, ISOFORM C-RELATED"/>
    <property type="match status" value="1"/>
</dbReference>
<dbReference type="PROSITE" id="PS00518">
    <property type="entry name" value="ZF_RING_1"/>
    <property type="match status" value="1"/>
</dbReference>
<evidence type="ECO:0000256" key="4">
    <source>
        <dbReference type="PROSITE-ProRule" id="PRU00175"/>
    </source>
</evidence>
<sequence length="652" mass="74444">MAGKEEGLQSELEKLCECVICCDRVTNPRTLPCDHSFCKDCLEELVMFKQRNIPFIACPNRCGEQCLPAGSNVHKMKASLYLKQLLDLLDKTIPVDSSFGSESSCGIDNCTRPLRIYCKVCQQFYCQPCFKNNVSCKDKHEIKTVCFSKRRNTIEPYCTKHECSAIYQCQTCSANYLCKYCKQYSHADHRVTEISFENVYKPFKSHKNTLNRYNELFEDLNSVISCIWQNVEVTESNFSRFLERRKMEITLQFFDQLLAAEASIKKQYQSKVQHFIEDIFDRKQKFEDLIARNNRYRKILDELEHRTIAELLFNTRLNEIEAVVKENQATYKACSQIDEFKVYVSPNKELLLERPFGHVNFSKDILKDEEVVKKLQVLHPLSDWKKEKEEVHKEKNIHAMKEKLKLLFAADFSTASPTLRSKEKRKSFPNESTTLKESPASLNSTKHPLSDNQGHSSPQRSKTPKNKIKIPSPTNTISDEQPVPHSPPDLPERSPIRIPDHPPLVSHQSHQSTSKYDSEDKHALPTTSSQQTSDDHLSIVEEEENVIASEENSTLGGNDGSENDSSSWTCTIQKQPVAEEIQLSSTITSSSGTATRTIVEEENDVIIPHFTGQHDSLPLRKNQLKQKRRLNPNSPATGTSAGALTPKSNNDN</sequence>
<keyword evidence="1" id="KW-0479">Metal-binding</keyword>
<evidence type="ECO:0000256" key="5">
    <source>
        <dbReference type="SAM" id="MobiDB-lite"/>
    </source>
</evidence>
<reference evidence="7" key="1">
    <citation type="submission" date="2021-01" db="UniProtKB">
        <authorList>
            <consortium name="EnsemblMetazoa"/>
        </authorList>
    </citation>
    <scope>IDENTIFICATION</scope>
</reference>
<dbReference type="EnsemblMetazoa" id="CLYHEMT009211.1">
    <property type="protein sequence ID" value="CLYHEMP009211.1"/>
    <property type="gene ID" value="CLYHEMG009211"/>
</dbReference>
<dbReference type="InterPro" id="IPR047153">
    <property type="entry name" value="TRIM45/56/19-like"/>
</dbReference>
<keyword evidence="3" id="KW-0862">Zinc</keyword>
<evidence type="ECO:0000259" key="6">
    <source>
        <dbReference type="PROSITE" id="PS50089"/>
    </source>
</evidence>
<dbReference type="Gene3D" id="3.30.40.10">
    <property type="entry name" value="Zinc/RING finger domain, C3HC4 (zinc finger)"/>
    <property type="match status" value="1"/>
</dbReference>
<dbReference type="GO" id="GO:0008270">
    <property type="term" value="F:zinc ion binding"/>
    <property type="evidence" value="ECO:0007669"/>
    <property type="project" value="UniProtKB-KW"/>
</dbReference>
<protein>
    <recommendedName>
        <fullName evidence="6">RING-type domain-containing protein</fullName>
    </recommendedName>
</protein>
<dbReference type="InterPro" id="IPR017907">
    <property type="entry name" value="Znf_RING_CS"/>
</dbReference>
<dbReference type="SMART" id="SM00336">
    <property type="entry name" value="BBOX"/>
    <property type="match status" value="2"/>
</dbReference>
<evidence type="ECO:0000256" key="2">
    <source>
        <dbReference type="ARBA" id="ARBA00022771"/>
    </source>
</evidence>
<dbReference type="InterPro" id="IPR000315">
    <property type="entry name" value="Znf_B-box"/>
</dbReference>
<keyword evidence="2 4" id="KW-0863">Zinc-finger</keyword>
<feature type="domain" description="RING-type" evidence="6">
    <location>
        <begin position="18"/>
        <end position="59"/>
    </location>
</feature>
<evidence type="ECO:0000256" key="1">
    <source>
        <dbReference type="ARBA" id="ARBA00022723"/>
    </source>
</evidence>
<feature type="compositionally biased region" description="Polar residues" evidence="5">
    <location>
        <begin position="429"/>
        <end position="461"/>
    </location>
</feature>
<dbReference type="OrthoDB" id="5977875at2759"/>
<dbReference type="PROSITE" id="PS50089">
    <property type="entry name" value="ZF_RING_2"/>
    <property type="match status" value="1"/>
</dbReference>
<dbReference type="SUPFAM" id="SSF57850">
    <property type="entry name" value="RING/U-box"/>
    <property type="match status" value="1"/>
</dbReference>
<feature type="region of interest" description="Disordered" evidence="5">
    <location>
        <begin position="625"/>
        <end position="652"/>
    </location>
</feature>
<keyword evidence="8" id="KW-1185">Reference proteome</keyword>
<feature type="compositionally biased region" description="Polar residues" evidence="5">
    <location>
        <begin position="631"/>
        <end position="652"/>
    </location>
</feature>
<proteinExistence type="predicted"/>
<evidence type="ECO:0000256" key="3">
    <source>
        <dbReference type="ARBA" id="ARBA00022833"/>
    </source>
</evidence>
<evidence type="ECO:0000313" key="8">
    <source>
        <dbReference type="Proteomes" id="UP000594262"/>
    </source>
</evidence>
<feature type="compositionally biased region" description="Basic and acidic residues" evidence="5">
    <location>
        <begin position="490"/>
        <end position="500"/>
    </location>
</feature>